<protein>
    <recommendedName>
        <fullName evidence="2">Phytocyanin domain-containing protein</fullName>
    </recommendedName>
</protein>
<feature type="domain" description="Phytocyanin" evidence="2">
    <location>
        <begin position="150"/>
        <end position="265"/>
    </location>
</feature>
<dbReference type="Proteomes" id="UP000467840">
    <property type="component" value="Chromosome 9"/>
</dbReference>
<evidence type="ECO:0000259" key="2">
    <source>
        <dbReference type="PROSITE" id="PS51485"/>
    </source>
</evidence>
<feature type="signal peptide" evidence="1">
    <location>
        <begin position="1"/>
        <end position="22"/>
    </location>
</feature>
<reference evidence="3 4" key="1">
    <citation type="journal article" date="2020" name="Mol. Plant">
        <title>The Chromosome-Based Rubber Tree Genome Provides New Insights into Spurge Genome Evolution and Rubber Biosynthesis.</title>
        <authorList>
            <person name="Liu J."/>
            <person name="Shi C."/>
            <person name="Shi C.C."/>
            <person name="Li W."/>
            <person name="Zhang Q.J."/>
            <person name="Zhang Y."/>
            <person name="Li K."/>
            <person name="Lu H.F."/>
            <person name="Shi C."/>
            <person name="Zhu S.T."/>
            <person name="Xiao Z.Y."/>
            <person name="Nan H."/>
            <person name="Yue Y."/>
            <person name="Zhu X.G."/>
            <person name="Wu Y."/>
            <person name="Hong X.N."/>
            <person name="Fan G.Y."/>
            <person name="Tong Y."/>
            <person name="Zhang D."/>
            <person name="Mao C.L."/>
            <person name="Liu Y.L."/>
            <person name="Hao S.J."/>
            <person name="Liu W.Q."/>
            <person name="Lv M.Q."/>
            <person name="Zhang H.B."/>
            <person name="Liu Y."/>
            <person name="Hu-Tang G.R."/>
            <person name="Wang J.P."/>
            <person name="Wang J.H."/>
            <person name="Sun Y.H."/>
            <person name="Ni S.B."/>
            <person name="Chen W.B."/>
            <person name="Zhang X.C."/>
            <person name="Jiao Y.N."/>
            <person name="Eichler E.E."/>
            <person name="Li G.H."/>
            <person name="Liu X."/>
            <person name="Gao L.Z."/>
        </authorList>
    </citation>
    <scope>NUCLEOTIDE SEQUENCE [LARGE SCALE GENOMIC DNA]</scope>
    <source>
        <strain evidence="4">cv. GT1</strain>
        <tissue evidence="3">Leaf</tissue>
    </source>
</reference>
<proteinExistence type="predicted"/>
<comment type="caution">
    <text evidence="3">The sequence shown here is derived from an EMBL/GenBank/DDBJ whole genome shotgun (WGS) entry which is preliminary data.</text>
</comment>
<evidence type="ECO:0000313" key="4">
    <source>
        <dbReference type="Proteomes" id="UP000467840"/>
    </source>
</evidence>
<dbReference type="GO" id="GO:0009055">
    <property type="term" value="F:electron transfer activity"/>
    <property type="evidence" value="ECO:0007669"/>
    <property type="project" value="InterPro"/>
</dbReference>
<keyword evidence="4" id="KW-1185">Reference proteome</keyword>
<dbReference type="AlphaFoldDB" id="A0A6A6M0H7"/>
<feature type="chain" id="PRO_5025497883" description="Phytocyanin domain-containing protein" evidence="1">
    <location>
        <begin position="23"/>
        <end position="270"/>
    </location>
</feature>
<gene>
    <name evidence="3" type="ORF">GH714_008245</name>
</gene>
<dbReference type="PANTHER" id="PTHR34052">
    <property type="entry name" value="GLYCINE-RICH PROTEIN-LIKE"/>
    <property type="match status" value="1"/>
</dbReference>
<dbReference type="Gene3D" id="2.60.40.420">
    <property type="entry name" value="Cupredoxins - blue copper proteins"/>
    <property type="match status" value="2"/>
</dbReference>
<evidence type="ECO:0000256" key="1">
    <source>
        <dbReference type="SAM" id="SignalP"/>
    </source>
</evidence>
<dbReference type="PROSITE" id="PS51485">
    <property type="entry name" value="PHYTOCYANIN"/>
    <property type="match status" value="1"/>
</dbReference>
<keyword evidence="1" id="KW-0732">Signal</keyword>
<dbReference type="InterPro" id="IPR008972">
    <property type="entry name" value="Cupredoxin"/>
</dbReference>
<accession>A0A6A6M0H7</accession>
<dbReference type="SUPFAM" id="SSF49503">
    <property type="entry name" value="Cupredoxins"/>
    <property type="match status" value="2"/>
</dbReference>
<name>A0A6A6M0H7_HEVBR</name>
<dbReference type="PANTHER" id="PTHR34052:SF1">
    <property type="entry name" value="OS06G0216700 PROTEIN"/>
    <property type="match status" value="1"/>
</dbReference>
<sequence>MGLTYTQLLILLLSACASMLGGRVVTEARKEPTCTGTPTPRTITVGGSMHWNFGFNYTDWAFKENPFYVYDTLVFKYDPPSEKNIHPHSVYLFPDMWSWINCNLTQGVKIANETQGTGKGFSAYMLLGVTVASKGFNYGSPQTTYSDTPNRIIVGGSAYWSFGFNYSVWAFKNGPFYVNDTLVFKYDLPSENNTHPHNVYLLPDMRSFLTCNLSKGVKIANESQGAGEGFEFVLNKWRPYYFACGASDGYHCNVGRMKFFVLPLLRRWHY</sequence>
<dbReference type="Pfam" id="PF02298">
    <property type="entry name" value="Cu_bind_like"/>
    <property type="match status" value="1"/>
</dbReference>
<evidence type="ECO:0000313" key="3">
    <source>
        <dbReference type="EMBL" id="KAF2305816.1"/>
    </source>
</evidence>
<organism evidence="3 4">
    <name type="scientific">Hevea brasiliensis</name>
    <name type="common">Para rubber tree</name>
    <name type="synonym">Siphonia brasiliensis</name>
    <dbReference type="NCBI Taxonomy" id="3981"/>
    <lineage>
        <taxon>Eukaryota</taxon>
        <taxon>Viridiplantae</taxon>
        <taxon>Streptophyta</taxon>
        <taxon>Embryophyta</taxon>
        <taxon>Tracheophyta</taxon>
        <taxon>Spermatophyta</taxon>
        <taxon>Magnoliopsida</taxon>
        <taxon>eudicotyledons</taxon>
        <taxon>Gunneridae</taxon>
        <taxon>Pentapetalae</taxon>
        <taxon>rosids</taxon>
        <taxon>fabids</taxon>
        <taxon>Malpighiales</taxon>
        <taxon>Euphorbiaceae</taxon>
        <taxon>Crotonoideae</taxon>
        <taxon>Micrandreae</taxon>
        <taxon>Hevea</taxon>
    </lineage>
</organism>
<dbReference type="EMBL" id="JAAGAX010000008">
    <property type="protein sequence ID" value="KAF2305816.1"/>
    <property type="molecule type" value="Genomic_DNA"/>
</dbReference>
<dbReference type="InterPro" id="IPR003245">
    <property type="entry name" value="Phytocyanin_dom"/>
</dbReference>